<reference evidence="2" key="1">
    <citation type="submission" date="2022-11" db="EMBL/GenBank/DDBJ databases">
        <authorList>
            <person name="Kikuchi T."/>
        </authorList>
    </citation>
    <scope>NUCLEOTIDE SEQUENCE</scope>
    <source>
        <strain evidence="2">PS1010</strain>
    </source>
</reference>
<dbReference type="EMBL" id="CANHGI010000006">
    <property type="protein sequence ID" value="CAI5456509.1"/>
    <property type="molecule type" value="Genomic_DNA"/>
</dbReference>
<evidence type="ECO:0000313" key="2">
    <source>
        <dbReference type="EMBL" id="CAI5456509.1"/>
    </source>
</evidence>
<evidence type="ECO:0000313" key="3">
    <source>
        <dbReference type="Proteomes" id="UP001152747"/>
    </source>
</evidence>
<name>A0A9P1J7S4_9PELO</name>
<dbReference type="Proteomes" id="UP001152747">
    <property type="component" value="Unassembled WGS sequence"/>
</dbReference>
<proteinExistence type="predicted"/>
<feature type="compositionally biased region" description="Basic and acidic residues" evidence="1">
    <location>
        <begin position="80"/>
        <end position="91"/>
    </location>
</feature>
<organism evidence="2 3">
    <name type="scientific">Caenorhabditis angaria</name>
    <dbReference type="NCBI Taxonomy" id="860376"/>
    <lineage>
        <taxon>Eukaryota</taxon>
        <taxon>Metazoa</taxon>
        <taxon>Ecdysozoa</taxon>
        <taxon>Nematoda</taxon>
        <taxon>Chromadorea</taxon>
        <taxon>Rhabditida</taxon>
        <taxon>Rhabditina</taxon>
        <taxon>Rhabditomorpha</taxon>
        <taxon>Rhabditoidea</taxon>
        <taxon>Rhabditidae</taxon>
        <taxon>Peloderinae</taxon>
        <taxon>Caenorhabditis</taxon>
    </lineage>
</organism>
<dbReference type="AlphaFoldDB" id="A0A9P1J7S4"/>
<sequence>MKLRQQQIYQWKMGMDQLNKMEPRFLKGYSTHNTLLASWNVFCFGRVFPGKKTPSKGKSKMIQMNGANYGHRQSFPGKWRRQEDSGRKREE</sequence>
<feature type="region of interest" description="Disordered" evidence="1">
    <location>
        <begin position="66"/>
        <end position="91"/>
    </location>
</feature>
<accession>A0A9P1J7S4</accession>
<protein>
    <submittedName>
        <fullName evidence="2">Uncharacterized protein</fullName>
    </submittedName>
</protein>
<evidence type="ECO:0000256" key="1">
    <source>
        <dbReference type="SAM" id="MobiDB-lite"/>
    </source>
</evidence>
<gene>
    <name evidence="2" type="ORF">CAMP_LOCUS19146</name>
</gene>
<comment type="caution">
    <text evidence="2">The sequence shown here is derived from an EMBL/GenBank/DDBJ whole genome shotgun (WGS) entry which is preliminary data.</text>
</comment>
<keyword evidence="3" id="KW-1185">Reference proteome</keyword>